<keyword evidence="3" id="KW-1185">Reference proteome</keyword>
<gene>
    <name evidence="2" type="ORF">Pmani_011113</name>
</gene>
<name>A0AAE1Q1S4_9EUCA</name>
<evidence type="ECO:0000313" key="3">
    <source>
        <dbReference type="Proteomes" id="UP001292094"/>
    </source>
</evidence>
<protein>
    <submittedName>
        <fullName evidence="2">Uncharacterized protein</fullName>
    </submittedName>
</protein>
<reference evidence="2" key="1">
    <citation type="submission" date="2023-11" db="EMBL/GenBank/DDBJ databases">
        <title>Genome assemblies of two species of porcelain crab, Petrolisthes cinctipes and Petrolisthes manimaculis (Anomura: Porcellanidae).</title>
        <authorList>
            <person name="Angst P."/>
        </authorList>
    </citation>
    <scope>NUCLEOTIDE SEQUENCE</scope>
    <source>
        <strain evidence="2">PB745_02</strain>
        <tissue evidence="2">Gill</tissue>
    </source>
</reference>
<dbReference type="EMBL" id="JAWZYT010000885">
    <property type="protein sequence ID" value="KAK4317879.1"/>
    <property type="molecule type" value="Genomic_DNA"/>
</dbReference>
<evidence type="ECO:0000256" key="1">
    <source>
        <dbReference type="SAM" id="MobiDB-lite"/>
    </source>
</evidence>
<feature type="compositionally biased region" description="Pro residues" evidence="1">
    <location>
        <begin position="53"/>
        <end position="64"/>
    </location>
</feature>
<feature type="region of interest" description="Disordered" evidence="1">
    <location>
        <begin position="41"/>
        <end position="70"/>
    </location>
</feature>
<sequence>MEEVKGMEEEGMEGVKGMEGGGDGRKVSLAHLHIEIPFPLDPQAQKIVRTCGPPQPPPPPPPPRRYLEAT</sequence>
<comment type="caution">
    <text evidence="2">The sequence shown here is derived from an EMBL/GenBank/DDBJ whole genome shotgun (WGS) entry which is preliminary data.</text>
</comment>
<evidence type="ECO:0000313" key="2">
    <source>
        <dbReference type="EMBL" id="KAK4317879.1"/>
    </source>
</evidence>
<dbReference type="Proteomes" id="UP001292094">
    <property type="component" value="Unassembled WGS sequence"/>
</dbReference>
<dbReference type="AlphaFoldDB" id="A0AAE1Q1S4"/>
<accession>A0AAE1Q1S4</accession>
<proteinExistence type="predicted"/>
<organism evidence="2 3">
    <name type="scientific">Petrolisthes manimaculis</name>
    <dbReference type="NCBI Taxonomy" id="1843537"/>
    <lineage>
        <taxon>Eukaryota</taxon>
        <taxon>Metazoa</taxon>
        <taxon>Ecdysozoa</taxon>
        <taxon>Arthropoda</taxon>
        <taxon>Crustacea</taxon>
        <taxon>Multicrustacea</taxon>
        <taxon>Malacostraca</taxon>
        <taxon>Eumalacostraca</taxon>
        <taxon>Eucarida</taxon>
        <taxon>Decapoda</taxon>
        <taxon>Pleocyemata</taxon>
        <taxon>Anomura</taxon>
        <taxon>Galatheoidea</taxon>
        <taxon>Porcellanidae</taxon>
        <taxon>Petrolisthes</taxon>
    </lineage>
</organism>
<feature type="region of interest" description="Disordered" evidence="1">
    <location>
        <begin position="1"/>
        <end position="24"/>
    </location>
</feature>